<sequence length="483" mass="50457">MFQQPRPPAWARFMARATINPPPPAPIAQPTTTTPAPPPAPIAQPTTTTPAPPPAPIAQPTTTTPAPPPAPIAQPTTTTPAPPPAPIAQPITTTPAPPPTQPLLPRGPFPQLARAPVMPSQLSQPRQPTPPPPPAAAPAPPPSPPSTAAPPAPAKSPPRSNVAPPVPESSTPRRSPISAPPTTAPPKSSAPPTPPETTTSASKSPIIKTLPNSPVPKAPLTTSTNVQVPSSPIPESPKTKTQAPSSSLPASPVPKPVAAAAPKSSPKTVKPLEKTPVQSPKPKLVAPPPPPSPLTLPPSQIKADSERESKTPTKFEQKDVLVQDTIEKLPKLMPTNTQNSSIASNGRRELTKDPNKKISDSEKMGMSVITLAGENKGAVMELSPHKKNHSTTNPHSLHKNTHYTKLWNEGEKSSSDEEGRSKNNKATAMQSPPMTAYVNSNVQGVNNSIFFNGSSTHQNPGVHLSINRKSNGGHGIHHKDHHA</sequence>
<feature type="compositionally biased region" description="Polar residues" evidence="1">
    <location>
        <begin position="334"/>
        <end position="344"/>
    </location>
</feature>
<feature type="compositionally biased region" description="Low complexity" evidence="1">
    <location>
        <begin position="243"/>
        <end position="269"/>
    </location>
</feature>
<feature type="region of interest" description="Disordered" evidence="1">
    <location>
        <begin position="410"/>
        <end position="433"/>
    </location>
</feature>
<feature type="region of interest" description="Disordered" evidence="1">
    <location>
        <begin position="1"/>
        <end position="359"/>
    </location>
</feature>
<dbReference type="AlphaFoldDB" id="A0ABD1PCN1"/>
<keyword evidence="3" id="KW-1185">Reference proteome</keyword>
<comment type="caution">
    <text evidence="2">The sequence shown here is derived from an EMBL/GenBank/DDBJ whole genome shotgun (WGS) entry which is preliminary data.</text>
</comment>
<evidence type="ECO:0000256" key="1">
    <source>
        <dbReference type="SAM" id="MobiDB-lite"/>
    </source>
</evidence>
<dbReference type="PRINTS" id="PR01217">
    <property type="entry name" value="PRICHEXTENSN"/>
</dbReference>
<feature type="compositionally biased region" description="Low complexity" evidence="1">
    <location>
        <begin position="196"/>
        <end position="205"/>
    </location>
</feature>
<dbReference type="Proteomes" id="UP001604336">
    <property type="component" value="Unassembled WGS sequence"/>
</dbReference>
<reference evidence="3" key="1">
    <citation type="submission" date="2024-07" db="EMBL/GenBank/DDBJ databases">
        <title>Two chromosome-level genome assemblies of Korean endemic species Abeliophyllum distichum and Forsythia ovata (Oleaceae).</title>
        <authorList>
            <person name="Jang H."/>
        </authorList>
    </citation>
    <scope>NUCLEOTIDE SEQUENCE [LARGE SCALE GENOMIC DNA]</scope>
</reference>
<feature type="compositionally biased region" description="Polar residues" evidence="1">
    <location>
        <begin position="424"/>
        <end position="433"/>
    </location>
</feature>
<feature type="compositionally biased region" description="Pro residues" evidence="1">
    <location>
        <begin position="127"/>
        <end position="156"/>
    </location>
</feature>
<feature type="compositionally biased region" description="Pro residues" evidence="1">
    <location>
        <begin position="95"/>
        <end position="108"/>
    </location>
</feature>
<proteinExistence type="predicted"/>
<name>A0ABD1PCN1_9LAMI</name>
<protein>
    <submittedName>
        <fullName evidence="2">Uncharacterized protein</fullName>
    </submittedName>
</protein>
<feature type="compositionally biased region" description="Pro residues" evidence="1">
    <location>
        <begin position="285"/>
        <end position="296"/>
    </location>
</feature>
<accession>A0ABD1PCN1</accession>
<dbReference type="EMBL" id="JBFOLK010000014">
    <property type="protein sequence ID" value="KAL2461437.1"/>
    <property type="molecule type" value="Genomic_DNA"/>
</dbReference>
<feature type="compositionally biased region" description="Polar residues" evidence="1">
    <location>
        <begin position="220"/>
        <end position="230"/>
    </location>
</feature>
<feature type="compositionally biased region" description="Basic and acidic residues" evidence="1">
    <location>
        <begin position="346"/>
        <end position="359"/>
    </location>
</feature>
<feature type="compositionally biased region" description="Basic and acidic residues" evidence="1">
    <location>
        <begin position="303"/>
        <end position="330"/>
    </location>
</feature>
<gene>
    <name evidence="2" type="ORF">Adt_44857</name>
</gene>
<dbReference type="PANTHER" id="PTHR33472:SF28">
    <property type="entry name" value="BROMO AND FHA DOMAIN-CONTAINING PROTEIN DDB_G0267958"/>
    <property type="match status" value="1"/>
</dbReference>
<organism evidence="2 3">
    <name type="scientific">Abeliophyllum distichum</name>
    <dbReference type="NCBI Taxonomy" id="126358"/>
    <lineage>
        <taxon>Eukaryota</taxon>
        <taxon>Viridiplantae</taxon>
        <taxon>Streptophyta</taxon>
        <taxon>Embryophyta</taxon>
        <taxon>Tracheophyta</taxon>
        <taxon>Spermatophyta</taxon>
        <taxon>Magnoliopsida</taxon>
        <taxon>eudicotyledons</taxon>
        <taxon>Gunneridae</taxon>
        <taxon>Pentapetalae</taxon>
        <taxon>asterids</taxon>
        <taxon>lamiids</taxon>
        <taxon>Lamiales</taxon>
        <taxon>Oleaceae</taxon>
        <taxon>Forsythieae</taxon>
        <taxon>Abeliophyllum</taxon>
    </lineage>
</organism>
<dbReference type="PANTHER" id="PTHR33472">
    <property type="entry name" value="OS01G0106600 PROTEIN"/>
    <property type="match status" value="1"/>
</dbReference>
<evidence type="ECO:0000313" key="3">
    <source>
        <dbReference type="Proteomes" id="UP001604336"/>
    </source>
</evidence>
<feature type="compositionally biased region" description="Pro residues" evidence="1">
    <location>
        <begin position="178"/>
        <end position="195"/>
    </location>
</feature>
<feature type="compositionally biased region" description="Basic and acidic residues" evidence="1">
    <location>
        <begin position="410"/>
        <end position="421"/>
    </location>
</feature>
<evidence type="ECO:0000313" key="2">
    <source>
        <dbReference type="EMBL" id="KAL2461437.1"/>
    </source>
</evidence>